<evidence type="ECO:0000256" key="3">
    <source>
        <dbReference type="ARBA" id="ARBA00022763"/>
    </source>
</evidence>
<sequence length="137" mass="16426">MDTFTPAKRSYVMSRVKGKNTRPERVVRRLIYHAGFRYRLCDPRLPGKPDLVFWGKRKAIFVHGCFWHGHEGCRRNRMPKSNQEYWFAKLERNKSRDSLNLSKLHEMGWRTLIVWECELKETEILLEKLKAFLTDDA</sequence>
<dbReference type="OrthoDB" id="9801520at2"/>
<dbReference type="RefSeq" id="WP_141175606.1">
    <property type="nucleotide sequence ID" value="NZ_JBHUFX010000011.1"/>
</dbReference>
<dbReference type="GO" id="GO:0006298">
    <property type="term" value="P:mismatch repair"/>
    <property type="evidence" value="ECO:0007669"/>
    <property type="project" value="UniProtKB-UniRule"/>
</dbReference>
<dbReference type="GO" id="GO:0016787">
    <property type="term" value="F:hydrolase activity"/>
    <property type="evidence" value="ECO:0007669"/>
    <property type="project" value="UniProtKB-KW"/>
</dbReference>
<dbReference type="EC" id="3.1.-.-" evidence="6"/>
<keyword evidence="3 6" id="KW-0227">DNA damage</keyword>
<keyword evidence="4 6" id="KW-0378">Hydrolase</keyword>
<keyword evidence="5 6" id="KW-0234">DNA repair</keyword>
<keyword evidence="2 6" id="KW-0255">Endonuclease</keyword>
<gene>
    <name evidence="7" type="primary">vsr</name>
    <name evidence="7" type="ORF">FKM52_07575</name>
</gene>
<evidence type="ECO:0000256" key="1">
    <source>
        <dbReference type="ARBA" id="ARBA00022722"/>
    </source>
</evidence>
<reference evidence="7 8" key="1">
    <citation type="submission" date="2019-06" db="EMBL/GenBank/DDBJ databases">
        <authorList>
            <person name="Yang Y."/>
        </authorList>
    </citation>
    <scope>NUCLEOTIDE SEQUENCE [LARGE SCALE GENOMIC DNA]</scope>
    <source>
        <strain evidence="7 8">BIT-26</strain>
    </source>
</reference>
<dbReference type="InterPro" id="IPR011335">
    <property type="entry name" value="Restrct_endonuc-II-like"/>
</dbReference>
<keyword evidence="1 6" id="KW-0540">Nuclease</keyword>
<organism evidence="7 8">
    <name type="scientific">Mixta tenebrionis</name>
    <dbReference type="NCBI Taxonomy" id="2562439"/>
    <lineage>
        <taxon>Bacteria</taxon>
        <taxon>Pseudomonadati</taxon>
        <taxon>Pseudomonadota</taxon>
        <taxon>Gammaproteobacteria</taxon>
        <taxon>Enterobacterales</taxon>
        <taxon>Erwiniaceae</taxon>
        <taxon>Mixta</taxon>
    </lineage>
</organism>
<comment type="similarity">
    <text evidence="6">Belongs to the vsr family.</text>
</comment>
<proteinExistence type="inferred from homology"/>
<dbReference type="SUPFAM" id="SSF52980">
    <property type="entry name" value="Restriction endonuclease-like"/>
    <property type="match status" value="1"/>
</dbReference>
<dbReference type="NCBIfam" id="TIGR00632">
    <property type="entry name" value="vsr"/>
    <property type="match status" value="1"/>
</dbReference>
<evidence type="ECO:0000256" key="4">
    <source>
        <dbReference type="ARBA" id="ARBA00022801"/>
    </source>
</evidence>
<evidence type="ECO:0000256" key="6">
    <source>
        <dbReference type="PIRNR" id="PIRNR018267"/>
    </source>
</evidence>
<evidence type="ECO:0000256" key="5">
    <source>
        <dbReference type="ARBA" id="ARBA00023204"/>
    </source>
</evidence>
<accession>A0A506V9M5</accession>
<dbReference type="EMBL" id="VHQI01000004">
    <property type="protein sequence ID" value="TPW42634.1"/>
    <property type="molecule type" value="Genomic_DNA"/>
</dbReference>
<keyword evidence="8" id="KW-1185">Reference proteome</keyword>
<dbReference type="Pfam" id="PF03852">
    <property type="entry name" value="Vsr"/>
    <property type="match status" value="1"/>
</dbReference>
<dbReference type="Gene3D" id="3.40.960.10">
    <property type="entry name" value="VSR Endonuclease"/>
    <property type="match status" value="1"/>
</dbReference>
<dbReference type="GO" id="GO:0004519">
    <property type="term" value="F:endonuclease activity"/>
    <property type="evidence" value="ECO:0007669"/>
    <property type="project" value="UniProtKB-KW"/>
</dbReference>
<dbReference type="Proteomes" id="UP000319523">
    <property type="component" value="Unassembled WGS sequence"/>
</dbReference>
<evidence type="ECO:0000256" key="2">
    <source>
        <dbReference type="ARBA" id="ARBA00022759"/>
    </source>
</evidence>
<dbReference type="CDD" id="cd00221">
    <property type="entry name" value="Vsr"/>
    <property type="match status" value="1"/>
</dbReference>
<comment type="function">
    <text evidence="6">May nick specific sequences that contain T:G mispairs resulting from m5C-deamination.</text>
</comment>
<dbReference type="PIRSF" id="PIRSF018267">
    <property type="entry name" value="VSR_endonuc"/>
    <property type="match status" value="1"/>
</dbReference>
<protein>
    <recommendedName>
        <fullName evidence="6">Very short patch repair endonuclease</fullName>
        <ecNumber evidence="6">3.1.-.-</ecNumber>
    </recommendedName>
</protein>
<evidence type="ECO:0000313" key="8">
    <source>
        <dbReference type="Proteomes" id="UP000319523"/>
    </source>
</evidence>
<dbReference type="InterPro" id="IPR004603">
    <property type="entry name" value="DNA_mismatch_endonuc_vsr"/>
</dbReference>
<name>A0A506V9M5_9GAMM</name>
<dbReference type="AlphaFoldDB" id="A0A506V9M5"/>
<comment type="caution">
    <text evidence="7">The sequence shown here is derived from an EMBL/GenBank/DDBJ whole genome shotgun (WGS) entry which is preliminary data.</text>
</comment>
<evidence type="ECO:0000313" key="7">
    <source>
        <dbReference type="EMBL" id="TPW42634.1"/>
    </source>
</evidence>